<name>A0A1I7MMM0_9MICC</name>
<keyword evidence="3" id="KW-1185">Reference proteome</keyword>
<dbReference type="Proteomes" id="UP000198881">
    <property type="component" value="Unassembled WGS sequence"/>
</dbReference>
<evidence type="ECO:0000313" key="3">
    <source>
        <dbReference type="Proteomes" id="UP000198881"/>
    </source>
</evidence>
<feature type="compositionally biased region" description="Low complexity" evidence="1">
    <location>
        <begin position="7"/>
        <end position="19"/>
    </location>
</feature>
<proteinExistence type="predicted"/>
<organism evidence="2 3">
    <name type="scientific">Micrococcus terreus</name>
    <dbReference type="NCBI Taxonomy" id="574650"/>
    <lineage>
        <taxon>Bacteria</taxon>
        <taxon>Bacillati</taxon>
        <taxon>Actinomycetota</taxon>
        <taxon>Actinomycetes</taxon>
        <taxon>Micrococcales</taxon>
        <taxon>Micrococcaceae</taxon>
        <taxon>Micrococcus</taxon>
    </lineage>
</organism>
<feature type="region of interest" description="Disordered" evidence="1">
    <location>
        <begin position="1"/>
        <end position="21"/>
    </location>
</feature>
<dbReference type="RefSeq" id="WP_091697264.1">
    <property type="nucleotide sequence ID" value="NZ_FPCG01000006.1"/>
</dbReference>
<protein>
    <submittedName>
        <fullName evidence="2">Uncharacterized protein</fullName>
    </submittedName>
</protein>
<dbReference type="STRING" id="574650.SAMN04487966_10670"/>
<gene>
    <name evidence="2" type="ORF">SAMN04487966_10670</name>
</gene>
<evidence type="ECO:0000256" key="1">
    <source>
        <dbReference type="SAM" id="MobiDB-lite"/>
    </source>
</evidence>
<reference evidence="2 3" key="1">
    <citation type="submission" date="2016-10" db="EMBL/GenBank/DDBJ databases">
        <authorList>
            <person name="de Groot N.N."/>
        </authorList>
    </citation>
    <scope>NUCLEOTIDE SEQUENCE [LARGE SCALE GENOMIC DNA]</scope>
    <source>
        <strain evidence="2 3">CGMCC 1.7054</strain>
    </source>
</reference>
<dbReference type="AlphaFoldDB" id="A0A1I7MMM0"/>
<evidence type="ECO:0000313" key="2">
    <source>
        <dbReference type="EMBL" id="SFV23157.1"/>
    </source>
</evidence>
<accession>A0A1I7MMM0</accession>
<sequence>MTDQQSRATGTGQRAGAGRYEVRLPSHGGKIVYARTLNEKRVLETAERIMAKAEQKLRS</sequence>
<dbReference type="EMBL" id="FPCG01000006">
    <property type="protein sequence ID" value="SFV23157.1"/>
    <property type="molecule type" value="Genomic_DNA"/>
</dbReference>